<dbReference type="EMBL" id="PVEM01000006">
    <property type="protein sequence ID" value="PTD08363.1"/>
    <property type="molecule type" value="Genomic_DNA"/>
</dbReference>
<sequence length="89" mass="9392">MVKIIRAVIKEVKKETKSEGGLILRANVKARKEKSIGIKLEDKDSDFGLSDTDDGESSESDNKSTADAADEDDGDSSGNDSSGSSVNKA</sequence>
<organism evidence="2 3">
    <name type="scientific">Fusarium culmorum</name>
    <dbReference type="NCBI Taxonomy" id="5516"/>
    <lineage>
        <taxon>Eukaryota</taxon>
        <taxon>Fungi</taxon>
        <taxon>Dikarya</taxon>
        <taxon>Ascomycota</taxon>
        <taxon>Pezizomycotina</taxon>
        <taxon>Sordariomycetes</taxon>
        <taxon>Hypocreomycetidae</taxon>
        <taxon>Hypocreales</taxon>
        <taxon>Nectriaceae</taxon>
        <taxon>Fusarium</taxon>
    </lineage>
</organism>
<protein>
    <submittedName>
        <fullName evidence="2">Uncharacterized protein</fullName>
    </submittedName>
</protein>
<keyword evidence="3" id="KW-1185">Reference proteome</keyword>
<feature type="region of interest" description="Disordered" evidence="1">
    <location>
        <begin position="41"/>
        <end position="89"/>
    </location>
</feature>
<reference evidence="2 3" key="1">
    <citation type="submission" date="2018-02" db="EMBL/GenBank/DDBJ databases">
        <title>Fusarium culmorum secondary metabolites in fungal-bacterial-plant interactions.</title>
        <authorList>
            <person name="Schmidt R."/>
        </authorList>
    </citation>
    <scope>NUCLEOTIDE SEQUENCE [LARGE SCALE GENOMIC DNA]</scope>
    <source>
        <strain evidence="2 3">PV</strain>
    </source>
</reference>
<evidence type="ECO:0000256" key="1">
    <source>
        <dbReference type="SAM" id="MobiDB-lite"/>
    </source>
</evidence>
<gene>
    <name evidence="2" type="ORF">FCULG_00007125</name>
</gene>
<feature type="compositionally biased region" description="Low complexity" evidence="1">
    <location>
        <begin position="76"/>
        <end position="89"/>
    </location>
</feature>
<dbReference type="Proteomes" id="UP000241587">
    <property type="component" value="Unassembled WGS sequence"/>
</dbReference>
<name>A0A2T4GXT3_FUSCU</name>
<evidence type="ECO:0000313" key="2">
    <source>
        <dbReference type="EMBL" id="PTD08363.1"/>
    </source>
</evidence>
<proteinExistence type="predicted"/>
<comment type="caution">
    <text evidence="2">The sequence shown here is derived from an EMBL/GenBank/DDBJ whole genome shotgun (WGS) entry which is preliminary data.</text>
</comment>
<accession>A0A2T4GXT3</accession>
<dbReference type="AlphaFoldDB" id="A0A2T4GXT3"/>
<evidence type="ECO:0000313" key="3">
    <source>
        <dbReference type="Proteomes" id="UP000241587"/>
    </source>
</evidence>